<feature type="compositionally biased region" description="Polar residues" evidence="15">
    <location>
        <begin position="189"/>
        <end position="211"/>
    </location>
</feature>
<dbReference type="GO" id="GO:0016567">
    <property type="term" value="P:protein ubiquitination"/>
    <property type="evidence" value="ECO:0007669"/>
    <property type="project" value="InterPro"/>
</dbReference>
<dbReference type="PANTHER" id="PTHR46913:SF23">
    <property type="entry name" value="E3 UBIQUITIN-PROTEIN LIGASE RHA4A-RELATED"/>
    <property type="match status" value="1"/>
</dbReference>
<dbReference type="Pfam" id="PF13639">
    <property type="entry name" value="zf-RING_2"/>
    <property type="match status" value="1"/>
</dbReference>
<dbReference type="InterPro" id="IPR013083">
    <property type="entry name" value="Znf_RING/FYVE/PHD"/>
</dbReference>
<feature type="transmembrane region" description="Helical" evidence="16">
    <location>
        <begin position="32"/>
        <end position="55"/>
    </location>
</feature>
<evidence type="ECO:0000256" key="6">
    <source>
        <dbReference type="ARBA" id="ARBA00022692"/>
    </source>
</evidence>
<keyword evidence="7" id="KW-0479">Metal-binding</keyword>
<keyword evidence="9" id="KW-0833">Ubl conjugation pathway</keyword>
<evidence type="ECO:0000256" key="2">
    <source>
        <dbReference type="ARBA" id="ARBA00004167"/>
    </source>
</evidence>
<accession>A0AAD8MT32</accession>
<comment type="catalytic activity">
    <reaction evidence="1">
        <text>S-ubiquitinyl-[E2 ubiquitin-conjugating enzyme]-L-cysteine + [acceptor protein]-L-lysine = [E2 ubiquitin-conjugating enzyme]-L-cysteine + N(6)-ubiquitinyl-[acceptor protein]-L-lysine.</text>
        <dbReference type="EC" id="2.3.2.27"/>
    </reaction>
</comment>
<evidence type="ECO:0000256" key="7">
    <source>
        <dbReference type="ARBA" id="ARBA00022723"/>
    </source>
</evidence>
<feature type="compositionally biased region" description="Polar residues" evidence="15">
    <location>
        <begin position="223"/>
        <end position="243"/>
    </location>
</feature>
<keyword evidence="5" id="KW-0808">Transferase</keyword>
<dbReference type="GO" id="GO:0016020">
    <property type="term" value="C:membrane"/>
    <property type="evidence" value="ECO:0007669"/>
    <property type="project" value="UniProtKB-SubCell"/>
</dbReference>
<evidence type="ECO:0000256" key="14">
    <source>
        <dbReference type="PROSITE-ProRule" id="PRU00175"/>
    </source>
</evidence>
<gene>
    <name evidence="18" type="ORF">POM88_022006</name>
</gene>
<evidence type="ECO:0000256" key="11">
    <source>
        <dbReference type="ARBA" id="ARBA00022989"/>
    </source>
</evidence>
<keyword evidence="12 16" id="KW-0472">Membrane</keyword>
<feature type="domain" description="RING-type" evidence="17">
    <location>
        <begin position="110"/>
        <end position="152"/>
    </location>
</feature>
<keyword evidence="6 16" id="KW-0812">Transmembrane</keyword>
<comment type="caution">
    <text evidence="18">The sequence shown here is derived from an EMBL/GenBank/DDBJ whole genome shotgun (WGS) entry which is preliminary data.</text>
</comment>
<comment type="pathway">
    <text evidence="3">Protein modification; protein ubiquitination.</text>
</comment>
<dbReference type="SUPFAM" id="SSF57850">
    <property type="entry name" value="RING/U-box"/>
    <property type="match status" value="1"/>
</dbReference>
<protein>
    <recommendedName>
        <fullName evidence="4">RING-type E3 ubiquitin transferase</fullName>
        <ecNumber evidence="4">2.3.2.27</ecNumber>
    </recommendedName>
</protein>
<evidence type="ECO:0000256" key="1">
    <source>
        <dbReference type="ARBA" id="ARBA00000900"/>
    </source>
</evidence>
<keyword evidence="10" id="KW-0862">Zinc</keyword>
<sequence length="251" mass="28227">MSESKYDSPPTSTSTSSVSCCSSSVSAQLKLYQAFIFSVPIFFTFILLFFFYLFYLRRRRADWSSLTMRTATLHNNINISTCELGLNKEVREMLPIIVFKQSFSVKDTQCSVCLGDYQAEDKLQQIPACGHTFHMDCIDLWLATHTTCPLCRLSLLASRASDEPTDNQANETNQSPESPGVENHDEGFLQSSSQSIGDPQLQANETDQSPESADIKKHGEVSPQCSSQPSEDPQLKEQYSTSFTKRDQIWN</sequence>
<dbReference type="CDD" id="cd16461">
    <property type="entry name" value="RING-H2_EL5-like"/>
    <property type="match status" value="1"/>
</dbReference>
<dbReference type="EC" id="2.3.2.27" evidence="4"/>
<reference evidence="18" key="2">
    <citation type="submission" date="2023-05" db="EMBL/GenBank/DDBJ databases">
        <authorList>
            <person name="Schelkunov M.I."/>
        </authorList>
    </citation>
    <scope>NUCLEOTIDE SEQUENCE</scope>
    <source>
        <strain evidence="18">Hsosn_3</strain>
        <tissue evidence="18">Leaf</tissue>
    </source>
</reference>
<dbReference type="Proteomes" id="UP001237642">
    <property type="component" value="Unassembled WGS sequence"/>
</dbReference>
<evidence type="ECO:0000256" key="12">
    <source>
        <dbReference type="ARBA" id="ARBA00023136"/>
    </source>
</evidence>
<evidence type="ECO:0000256" key="16">
    <source>
        <dbReference type="SAM" id="Phobius"/>
    </source>
</evidence>
<dbReference type="InterPro" id="IPR001841">
    <property type="entry name" value="Znf_RING"/>
</dbReference>
<evidence type="ECO:0000313" key="19">
    <source>
        <dbReference type="Proteomes" id="UP001237642"/>
    </source>
</evidence>
<feature type="region of interest" description="Disordered" evidence="15">
    <location>
        <begin position="162"/>
        <end position="251"/>
    </location>
</feature>
<keyword evidence="11 16" id="KW-1133">Transmembrane helix</keyword>
<evidence type="ECO:0000259" key="17">
    <source>
        <dbReference type="PROSITE" id="PS50089"/>
    </source>
</evidence>
<dbReference type="PANTHER" id="PTHR46913">
    <property type="entry name" value="RING-H2 FINGER PROTEIN ATL16"/>
    <property type="match status" value="1"/>
</dbReference>
<evidence type="ECO:0000256" key="15">
    <source>
        <dbReference type="SAM" id="MobiDB-lite"/>
    </source>
</evidence>
<evidence type="ECO:0000256" key="8">
    <source>
        <dbReference type="ARBA" id="ARBA00022771"/>
    </source>
</evidence>
<dbReference type="GO" id="GO:0008270">
    <property type="term" value="F:zinc ion binding"/>
    <property type="evidence" value="ECO:0007669"/>
    <property type="project" value="UniProtKB-KW"/>
</dbReference>
<organism evidence="18 19">
    <name type="scientific">Heracleum sosnowskyi</name>
    <dbReference type="NCBI Taxonomy" id="360622"/>
    <lineage>
        <taxon>Eukaryota</taxon>
        <taxon>Viridiplantae</taxon>
        <taxon>Streptophyta</taxon>
        <taxon>Embryophyta</taxon>
        <taxon>Tracheophyta</taxon>
        <taxon>Spermatophyta</taxon>
        <taxon>Magnoliopsida</taxon>
        <taxon>eudicotyledons</taxon>
        <taxon>Gunneridae</taxon>
        <taxon>Pentapetalae</taxon>
        <taxon>asterids</taxon>
        <taxon>campanulids</taxon>
        <taxon>Apiales</taxon>
        <taxon>Apiaceae</taxon>
        <taxon>Apioideae</taxon>
        <taxon>apioid superclade</taxon>
        <taxon>Tordylieae</taxon>
        <taxon>Tordyliinae</taxon>
        <taxon>Heracleum</taxon>
    </lineage>
</organism>
<dbReference type="InterPro" id="IPR044600">
    <property type="entry name" value="ATL1/ATL16-like"/>
</dbReference>
<comment type="subcellular location">
    <subcellularLocation>
        <location evidence="2">Membrane</location>
        <topology evidence="2">Single-pass membrane protein</topology>
    </subcellularLocation>
</comment>
<keyword evidence="8 14" id="KW-0863">Zinc-finger</keyword>
<dbReference type="PROSITE" id="PS50089">
    <property type="entry name" value="ZF_RING_2"/>
    <property type="match status" value="1"/>
</dbReference>
<evidence type="ECO:0000313" key="18">
    <source>
        <dbReference type="EMBL" id="KAK1384271.1"/>
    </source>
</evidence>
<comment type="similarity">
    <text evidence="13">Belongs to the RING-type zinc finger family. ATL subfamily.</text>
</comment>
<evidence type="ECO:0000256" key="13">
    <source>
        <dbReference type="ARBA" id="ARBA00024209"/>
    </source>
</evidence>
<evidence type="ECO:0000256" key="3">
    <source>
        <dbReference type="ARBA" id="ARBA00004906"/>
    </source>
</evidence>
<evidence type="ECO:0000256" key="5">
    <source>
        <dbReference type="ARBA" id="ARBA00022679"/>
    </source>
</evidence>
<dbReference type="GO" id="GO:0061630">
    <property type="term" value="F:ubiquitin protein ligase activity"/>
    <property type="evidence" value="ECO:0007669"/>
    <property type="project" value="UniProtKB-EC"/>
</dbReference>
<proteinExistence type="inferred from homology"/>
<evidence type="ECO:0000256" key="9">
    <source>
        <dbReference type="ARBA" id="ARBA00022786"/>
    </source>
</evidence>
<dbReference type="SMART" id="SM00184">
    <property type="entry name" value="RING"/>
    <property type="match status" value="1"/>
</dbReference>
<keyword evidence="19" id="KW-1185">Reference proteome</keyword>
<dbReference type="PROSITE" id="PS51257">
    <property type="entry name" value="PROKAR_LIPOPROTEIN"/>
    <property type="match status" value="1"/>
</dbReference>
<dbReference type="Gene3D" id="3.30.40.10">
    <property type="entry name" value="Zinc/RING finger domain, C3HC4 (zinc finger)"/>
    <property type="match status" value="1"/>
</dbReference>
<feature type="compositionally biased region" description="Polar residues" evidence="15">
    <location>
        <begin position="166"/>
        <end position="177"/>
    </location>
</feature>
<dbReference type="AlphaFoldDB" id="A0AAD8MT32"/>
<evidence type="ECO:0000256" key="4">
    <source>
        <dbReference type="ARBA" id="ARBA00012483"/>
    </source>
</evidence>
<dbReference type="FunFam" id="3.30.40.10:FF:000503">
    <property type="entry name" value="RING-H2 finger protein ATL7"/>
    <property type="match status" value="1"/>
</dbReference>
<dbReference type="EMBL" id="JAUIZM010000005">
    <property type="protein sequence ID" value="KAK1384271.1"/>
    <property type="molecule type" value="Genomic_DNA"/>
</dbReference>
<evidence type="ECO:0000256" key="10">
    <source>
        <dbReference type="ARBA" id="ARBA00022833"/>
    </source>
</evidence>
<name>A0AAD8MT32_9APIA</name>
<reference evidence="18" key="1">
    <citation type="submission" date="2023-02" db="EMBL/GenBank/DDBJ databases">
        <title>Genome of toxic invasive species Heracleum sosnowskyi carries increased number of genes despite the absence of recent whole-genome duplications.</title>
        <authorList>
            <person name="Schelkunov M."/>
            <person name="Shtratnikova V."/>
            <person name="Makarenko M."/>
            <person name="Klepikova A."/>
            <person name="Omelchenko D."/>
            <person name="Novikova G."/>
            <person name="Obukhova E."/>
            <person name="Bogdanov V."/>
            <person name="Penin A."/>
            <person name="Logacheva M."/>
        </authorList>
    </citation>
    <scope>NUCLEOTIDE SEQUENCE</scope>
    <source>
        <strain evidence="18">Hsosn_3</strain>
        <tissue evidence="18">Leaf</tissue>
    </source>
</reference>